<dbReference type="InterPro" id="IPR039261">
    <property type="entry name" value="FNR_nucleotide-bd"/>
</dbReference>
<feature type="transmembrane region" description="Helical" evidence="13">
    <location>
        <begin position="193"/>
        <end position="213"/>
    </location>
</feature>
<dbReference type="SUPFAM" id="SSF52343">
    <property type="entry name" value="Ferredoxin reductase-like, C-terminal NADP-linked domain"/>
    <property type="match status" value="1"/>
</dbReference>
<feature type="transmembrane region" description="Helical" evidence="13">
    <location>
        <begin position="169"/>
        <end position="187"/>
    </location>
</feature>
<organism evidence="15 16">
    <name type="scientific">Vibrio alfacsensis</name>
    <dbReference type="NCBI Taxonomy" id="1074311"/>
    <lineage>
        <taxon>Bacteria</taxon>
        <taxon>Pseudomonadati</taxon>
        <taxon>Pseudomonadota</taxon>
        <taxon>Gammaproteobacteria</taxon>
        <taxon>Vibrionales</taxon>
        <taxon>Vibrionaceae</taxon>
        <taxon>Vibrio</taxon>
    </lineage>
</organism>
<name>A0ABM6YY26_9VIBR</name>
<evidence type="ECO:0000256" key="10">
    <source>
        <dbReference type="ARBA" id="ARBA00023004"/>
    </source>
</evidence>
<keyword evidence="7" id="KW-0274">FAD</keyword>
<evidence type="ECO:0000256" key="9">
    <source>
        <dbReference type="ARBA" id="ARBA00023002"/>
    </source>
</evidence>
<evidence type="ECO:0000256" key="3">
    <source>
        <dbReference type="ARBA" id="ARBA00022630"/>
    </source>
</evidence>
<accession>A0ABM6YY26</accession>
<dbReference type="Gene3D" id="3.40.50.80">
    <property type="entry name" value="Nucleotide-binding domain of ferredoxin-NADP reductase (FNR) module"/>
    <property type="match status" value="1"/>
</dbReference>
<keyword evidence="3" id="KW-0285">Flavoprotein</keyword>
<evidence type="ECO:0000256" key="2">
    <source>
        <dbReference type="ARBA" id="ARBA00004141"/>
    </source>
</evidence>
<evidence type="ECO:0000256" key="1">
    <source>
        <dbReference type="ARBA" id="ARBA00001974"/>
    </source>
</evidence>
<evidence type="ECO:0000256" key="8">
    <source>
        <dbReference type="ARBA" id="ARBA00022989"/>
    </source>
</evidence>
<evidence type="ECO:0000256" key="6">
    <source>
        <dbReference type="ARBA" id="ARBA00022723"/>
    </source>
</evidence>
<proteinExistence type="predicted"/>
<keyword evidence="5" id="KW-0001">2Fe-2S</keyword>
<dbReference type="SUPFAM" id="SSF63380">
    <property type="entry name" value="Riboflavin synthase domain-like"/>
    <property type="match status" value="1"/>
</dbReference>
<evidence type="ECO:0000256" key="7">
    <source>
        <dbReference type="ARBA" id="ARBA00022827"/>
    </source>
</evidence>
<dbReference type="InterPro" id="IPR013130">
    <property type="entry name" value="Fe3_Rdtase_TM_dom"/>
</dbReference>
<keyword evidence="6" id="KW-0479">Metal-binding</keyword>
<dbReference type="PANTHER" id="PTHR47354:SF8">
    <property type="entry name" value="1,2-PHENYLACETYL-COA EPOXIDASE, SUBUNIT E"/>
    <property type="match status" value="1"/>
</dbReference>
<feature type="transmembrane region" description="Helical" evidence="13">
    <location>
        <begin position="80"/>
        <end position="96"/>
    </location>
</feature>
<feature type="domain" description="FAD-binding FR-type" evidence="14">
    <location>
        <begin position="220"/>
        <end position="320"/>
    </location>
</feature>
<dbReference type="CDD" id="cd06198">
    <property type="entry name" value="FNR_like_3"/>
    <property type="match status" value="1"/>
</dbReference>
<dbReference type="EMBL" id="CP032094">
    <property type="protein sequence ID" value="AXY02633.1"/>
    <property type="molecule type" value="Genomic_DNA"/>
</dbReference>
<keyword evidence="8 13" id="KW-1133">Transmembrane helix</keyword>
<feature type="transmembrane region" description="Helical" evidence="13">
    <location>
        <begin position="141"/>
        <end position="162"/>
    </location>
</feature>
<evidence type="ECO:0000256" key="5">
    <source>
        <dbReference type="ARBA" id="ARBA00022714"/>
    </source>
</evidence>
<keyword evidence="12 13" id="KW-0472">Membrane</keyword>
<dbReference type="Gene3D" id="2.40.30.10">
    <property type="entry name" value="Translation factors"/>
    <property type="match status" value="1"/>
</dbReference>
<evidence type="ECO:0000259" key="14">
    <source>
        <dbReference type="PROSITE" id="PS51384"/>
    </source>
</evidence>
<sequence>MKNVKIVFVIGLLFLTALWMLADTFSPVPFTYFSFRSVFIQYSGVIGIAAMSVSMLLATRVKWLERPLNGLDKMYRLHKWLGITGLVFSVLHWWWAQGTKWMVGWGWLNRPEKKAQNIEAFPQLQQWFLEQRSLAESIGEWAFYLAVLLIILALLKSFPYHLFVKTHKWLAIVYLLLAYHSAVLIKYDYWSQPIGWLTVVMLIAGSVSALIVLTGQVGRSRKVQGEIISLTSYPGIRVIASTIKLNPGWAGHRPGQFAFVSSKKSERAHPYTIASAWNEQESTLTFVVKELGDWTKQLSQWLKVGMPVSVEGPYGCFDFKDERSRQIWIGAGIGVTPFIAKMQHLMKDRGSREVDFFHVTADYDQAAIDKLKEAASKANVRLHIMITPKDGRLTPDKIRELVPDWQNASFWFCGPSEFGSALQHDFVQHGLDANDYHQELFAMR</sequence>
<dbReference type="Pfam" id="PF01794">
    <property type="entry name" value="Ferric_reduct"/>
    <property type="match status" value="1"/>
</dbReference>
<dbReference type="Proteomes" id="UP000262832">
    <property type="component" value="Chromosome II"/>
</dbReference>
<comment type="subcellular location">
    <subcellularLocation>
        <location evidence="2">Membrane</location>
        <topology evidence="2">Multi-pass membrane protein</topology>
    </subcellularLocation>
</comment>
<evidence type="ECO:0000256" key="4">
    <source>
        <dbReference type="ARBA" id="ARBA00022692"/>
    </source>
</evidence>
<keyword evidence="9" id="KW-0560">Oxidoreductase</keyword>
<dbReference type="PANTHER" id="PTHR47354">
    <property type="entry name" value="NADH OXIDOREDUCTASE HCR"/>
    <property type="match status" value="1"/>
</dbReference>
<reference evidence="15 16" key="1">
    <citation type="submission" date="2018-08" db="EMBL/GenBank/DDBJ databases">
        <title>Genomic taxonomy of the Vibrionaceae family.</title>
        <authorList>
            <person name="Gomez-Gil B."/>
            <person name="Tanaka M."/>
            <person name="Sawabe T."/>
            <person name="Enciso-Ibarra K."/>
        </authorList>
    </citation>
    <scope>NUCLEOTIDE SEQUENCE [LARGE SCALE GENOMIC DNA]</scope>
    <source>
        <strain evidence="15 16">CAIM 1831</strain>
    </source>
</reference>
<dbReference type="InterPro" id="IPR050415">
    <property type="entry name" value="MRET"/>
</dbReference>
<evidence type="ECO:0000256" key="13">
    <source>
        <dbReference type="SAM" id="Phobius"/>
    </source>
</evidence>
<dbReference type="PROSITE" id="PS51384">
    <property type="entry name" value="FAD_FR"/>
    <property type="match status" value="1"/>
</dbReference>
<gene>
    <name evidence="15" type="ORF">D1115_16510</name>
</gene>
<evidence type="ECO:0000256" key="11">
    <source>
        <dbReference type="ARBA" id="ARBA00023014"/>
    </source>
</evidence>
<keyword evidence="11" id="KW-0411">Iron-sulfur</keyword>
<dbReference type="InterPro" id="IPR017927">
    <property type="entry name" value="FAD-bd_FR_type"/>
</dbReference>
<keyword evidence="16" id="KW-1185">Reference proteome</keyword>
<evidence type="ECO:0000313" key="16">
    <source>
        <dbReference type="Proteomes" id="UP000262832"/>
    </source>
</evidence>
<evidence type="ECO:0000313" key="15">
    <source>
        <dbReference type="EMBL" id="AXY02633.1"/>
    </source>
</evidence>
<comment type="cofactor">
    <cofactor evidence="1">
        <name>FAD</name>
        <dbReference type="ChEBI" id="CHEBI:57692"/>
    </cofactor>
</comment>
<feature type="transmembrane region" description="Helical" evidence="13">
    <location>
        <begin position="38"/>
        <end position="59"/>
    </location>
</feature>
<dbReference type="RefSeq" id="WP_128812544.1">
    <property type="nucleotide sequence ID" value="NZ_CP032094.1"/>
</dbReference>
<dbReference type="InterPro" id="IPR017938">
    <property type="entry name" value="Riboflavin_synthase-like_b-brl"/>
</dbReference>
<dbReference type="Pfam" id="PF08022">
    <property type="entry name" value="FAD_binding_8"/>
    <property type="match status" value="1"/>
</dbReference>
<evidence type="ECO:0000256" key="12">
    <source>
        <dbReference type="ARBA" id="ARBA00023136"/>
    </source>
</evidence>
<keyword evidence="10" id="KW-0408">Iron</keyword>
<protein>
    <submittedName>
        <fullName evidence="15">Ferric reductase</fullName>
    </submittedName>
</protein>
<keyword evidence="4 13" id="KW-0812">Transmembrane</keyword>
<dbReference type="InterPro" id="IPR013112">
    <property type="entry name" value="FAD-bd_8"/>
</dbReference>